<comment type="caution">
    <text evidence="11">The sequence shown here is derived from an EMBL/GenBank/DDBJ whole genome shotgun (WGS) entry which is preliminary data.</text>
</comment>
<comment type="subcellular location">
    <subcellularLocation>
        <location evidence="1">Cell membrane</location>
        <topology evidence="1">Peripheral membrane protein</topology>
    </subcellularLocation>
</comment>
<dbReference type="Proteomes" id="UP000077428">
    <property type="component" value="Unassembled WGS sequence"/>
</dbReference>
<dbReference type="PATRIC" id="fig|66851.6.peg.706"/>
<dbReference type="SMART" id="SM00382">
    <property type="entry name" value="AAA"/>
    <property type="match status" value="2"/>
</dbReference>
<evidence type="ECO:0000256" key="8">
    <source>
        <dbReference type="ARBA" id="ARBA00023136"/>
    </source>
</evidence>
<dbReference type="SUPFAM" id="SSF52540">
    <property type="entry name" value="P-loop containing nucleoside triphosphate hydrolases"/>
    <property type="match status" value="2"/>
</dbReference>
<dbReference type="PANTHER" id="PTHR43553:SF27">
    <property type="entry name" value="ENERGY-COUPLING FACTOR TRANSPORTER ATP-BINDING PROTEIN ECFA2"/>
    <property type="match status" value="1"/>
</dbReference>
<dbReference type="RefSeq" id="WP_063720223.1">
    <property type="nucleotide sequence ID" value="NZ_CAJVUI010000003.1"/>
</dbReference>
<dbReference type="InterPro" id="IPR003439">
    <property type="entry name" value="ABC_transporter-like_ATP-bd"/>
</dbReference>
<gene>
    <name evidence="11" type="primary">ykoD_2</name>
    <name evidence="11" type="ORF">MBORA_06390</name>
</gene>
<feature type="domain" description="ABC transporter" evidence="10">
    <location>
        <begin position="2"/>
        <end position="243"/>
    </location>
</feature>
<evidence type="ECO:0000256" key="2">
    <source>
        <dbReference type="ARBA" id="ARBA00005417"/>
    </source>
</evidence>
<evidence type="ECO:0000256" key="7">
    <source>
        <dbReference type="ARBA" id="ARBA00022967"/>
    </source>
</evidence>
<evidence type="ECO:0000256" key="9">
    <source>
        <dbReference type="ARBA" id="ARBA00025157"/>
    </source>
</evidence>
<dbReference type="PROSITE" id="PS00211">
    <property type="entry name" value="ABC_TRANSPORTER_1"/>
    <property type="match status" value="2"/>
</dbReference>
<keyword evidence="6 11" id="KW-0067">ATP-binding</keyword>
<dbReference type="EMBL" id="LWMU01000050">
    <property type="protein sequence ID" value="KZX13411.1"/>
    <property type="molecule type" value="Genomic_DNA"/>
</dbReference>
<dbReference type="Pfam" id="PF00005">
    <property type="entry name" value="ABC_tran"/>
    <property type="match status" value="2"/>
</dbReference>
<dbReference type="Gene3D" id="3.40.50.300">
    <property type="entry name" value="P-loop containing nucleotide triphosphate hydrolases"/>
    <property type="match status" value="2"/>
</dbReference>
<keyword evidence="5" id="KW-0547">Nucleotide-binding</keyword>
<evidence type="ECO:0000256" key="1">
    <source>
        <dbReference type="ARBA" id="ARBA00004202"/>
    </source>
</evidence>
<accession>A0A166BIR3</accession>
<dbReference type="GO" id="GO:0005524">
    <property type="term" value="F:ATP binding"/>
    <property type="evidence" value="ECO:0007669"/>
    <property type="project" value="UniProtKB-KW"/>
</dbReference>
<comment type="similarity">
    <text evidence="2">Belongs to the ABC transporter superfamily.</text>
</comment>
<evidence type="ECO:0000313" key="11">
    <source>
        <dbReference type="EMBL" id="KZX13411.1"/>
    </source>
</evidence>
<evidence type="ECO:0000256" key="5">
    <source>
        <dbReference type="ARBA" id="ARBA00022741"/>
    </source>
</evidence>
<dbReference type="STRING" id="66851.MBORA_06390"/>
<comment type="function">
    <text evidence="9">Probably part of an ABC transporter complex. Responsible for energy coupling to the transport system.</text>
</comment>
<dbReference type="InterPro" id="IPR027417">
    <property type="entry name" value="P-loop_NTPase"/>
</dbReference>
<protein>
    <submittedName>
        <fullName evidence="11">HMP/thiamine import ATP-binding protein YkoD</fullName>
        <ecNumber evidence="11">3.6.3.-</ecNumber>
    </submittedName>
</protein>
<keyword evidence="11" id="KW-0378">Hydrolase</keyword>
<name>A0A166BIR3_METOA</name>
<dbReference type="OrthoDB" id="35850at2157"/>
<evidence type="ECO:0000313" key="12">
    <source>
        <dbReference type="Proteomes" id="UP000077428"/>
    </source>
</evidence>
<evidence type="ECO:0000256" key="6">
    <source>
        <dbReference type="ARBA" id="ARBA00022840"/>
    </source>
</evidence>
<keyword evidence="3" id="KW-0813">Transport</keyword>
<dbReference type="NCBIfam" id="NF010167">
    <property type="entry name" value="PRK13648.1"/>
    <property type="match status" value="2"/>
</dbReference>
<dbReference type="CDD" id="cd03225">
    <property type="entry name" value="ABC_cobalt_CbiO_domain1"/>
    <property type="match status" value="2"/>
</dbReference>
<dbReference type="EC" id="3.6.3.-" evidence="11"/>
<sequence>MIKINDLGFQYEKNDYKSLNNVNFEISEGEVILVLGPSGSGKSTLALTINGLIPNIVLGKMDGNVEICGKNTHETPVHELTQKAGIVFQDPEAQFVSLSVEDEIVFALENLCFSHEEMEKRLVEALKKVNMLNYRHRDVYSLSGGEKQKILLASLIAMHPSVLIFDEPTANLDPFGTLDFFEKLKDLKKLDNNTIILIEHKLDDLMEIIDRVLVINKKGTKIAEGTPREVFTNYSEIIIKEGIWMPQTAILYYELEKNGITLDKVPLTISEAINSIKNLKNFPINKKSINSDKTSNELLINNQSVLKIDNLSFSYDKYKVLNSISLNIDSGDFLAIVGTNGAGKTTLAKHMVNIIEPPKNKVFIDNNDISKISSKKLSKKIGYVFQNPEHQFIKDTIEEQLSFGLKLRGFSDNQIDDWLNKTLKQFDIENYRNKSPYMLSHGQKRLLSVATMLTLGQDILILDEPTFGQDFKSSTNLLNFLKSLNEEGKTIIMITHDMSLVEKYANKVVVMNKGKIIFEGITKDFFKHDEILKEAALTLPPLLKLSKSLAEYDENLRGISSPEEFSYYFNQVE</sequence>
<keyword evidence="7" id="KW-1278">Translocase</keyword>
<dbReference type="GO" id="GO:0043190">
    <property type="term" value="C:ATP-binding cassette (ABC) transporter complex"/>
    <property type="evidence" value="ECO:0007669"/>
    <property type="project" value="TreeGrafter"/>
</dbReference>
<proteinExistence type="inferred from homology"/>
<dbReference type="PROSITE" id="PS50893">
    <property type="entry name" value="ABC_TRANSPORTER_2"/>
    <property type="match status" value="2"/>
</dbReference>
<dbReference type="FunFam" id="3.40.50.300:FF:000224">
    <property type="entry name" value="Energy-coupling factor transporter ATP-binding protein EcfA"/>
    <property type="match status" value="2"/>
</dbReference>
<reference evidence="12" key="1">
    <citation type="journal article" date="2016" name="Genome Announc.">
        <title>Draft Genome Sequences of Methanobrevibacter curvatus DSM11111, Methanobrevibacter cuticularis DSM11139, Methanobrevibacter filiformis DSM11501, and Methanobrevibacter oralis DSM7256.</title>
        <authorList>
            <person name="Poehlein A."/>
            <person name="Seedorf H."/>
        </authorList>
    </citation>
    <scope>NUCLEOTIDE SEQUENCE [LARGE SCALE GENOMIC DNA]</scope>
    <source>
        <strain evidence="12">DSM 7256 / JCM 30027 / ZR</strain>
    </source>
</reference>
<dbReference type="InterPro" id="IPR003593">
    <property type="entry name" value="AAA+_ATPase"/>
</dbReference>
<dbReference type="AlphaFoldDB" id="A0A166BIR3"/>
<dbReference type="GO" id="GO:0016887">
    <property type="term" value="F:ATP hydrolysis activity"/>
    <property type="evidence" value="ECO:0007669"/>
    <property type="project" value="InterPro"/>
</dbReference>
<keyword evidence="12" id="KW-1185">Reference proteome</keyword>
<keyword evidence="8" id="KW-0472">Membrane</keyword>
<dbReference type="InterPro" id="IPR017871">
    <property type="entry name" value="ABC_transporter-like_CS"/>
</dbReference>
<evidence type="ECO:0000259" key="10">
    <source>
        <dbReference type="PROSITE" id="PS50893"/>
    </source>
</evidence>
<dbReference type="GO" id="GO:0042626">
    <property type="term" value="F:ATPase-coupled transmembrane transporter activity"/>
    <property type="evidence" value="ECO:0007669"/>
    <property type="project" value="TreeGrafter"/>
</dbReference>
<keyword evidence="4" id="KW-1003">Cell membrane</keyword>
<dbReference type="InterPro" id="IPR015856">
    <property type="entry name" value="ABC_transpr_CbiO/EcfA_su"/>
</dbReference>
<evidence type="ECO:0000256" key="3">
    <source>
        <dbReference type="ARBA" id="ARBA00022448"/>
    </source>
</evidence>
<feature type="domain" description="ABC transporter" evidence="10">
    <location>
        <begin position="306"/>
        <end position="538"/>
    </location>
</feature>
<dbReference type="InterPro" id="IPR050095">
    <property type="entry name" value="ECF_ABC_transporter_ATP-bd"/>
</dbReference>
<dbReference type="PANTHER" id="PTHR43553">
    <property type="entry name" value="HEAVY METAL TRANSPORTER"/>
    <property type="match status" value="1"/>
</dbReference>
<evidence type="ECO:0000256" key="4">
    <source>
        <dbReference type="ARBA" id="ARBA00022475"/>
    </source>
</evidence>
<organism evidence="11 12">
    <name type="scientific">Methanobrevibacter oralis</name>
    <dbReference type="NCBI Taxonomy" id="66851"/>
    <lineage>
        <taxon>Archaea</taxon>
        <taxon>Methanobacteriati</taxon>
        <taxon>Methanobacteriota</taxon>
        <taxon>Methanomada group</taxon>
        <taxon>Methanobacteria</taxon>
        <taxon>Methanobacteriales</taxon>
        <taxon>Methanobacteriaceae</taxon>
        <taxon>Methanobrevibacter</taxon>
    </lineage>
</organism>